<dbReference type="EMBL" id="HBHQ01023961">
    <property type="protein sequence ID" value="CAD9824343.1"/>
    <property type="molecule type" value="Transcribed_RNA"/>
</dbReference>
<dbReference type="InterPro" id="IPR049227">
    <property type="entry name" value="DUF6824"/>
</dbReference>
<feature type="region of interest" description="Disordered" evidence="1">
    <location>
        <begin position="1"/>
        <end position="22"/>
    </location>
</feature>
<evidence type="ECO:0000259" key="2">
    <source>
        <dbReference type="Pfam" id="PF20710"/>
    </source>
</evidence>
<protein>
    <recommendedName>
        <fullName evidence="2">DUF6824 domain-containing protein</fullName>
    </recommendedName>
</protein>
<dbReference type="Pfam" id="PF20710">
    <property type="entry name" value="DUF6824"/>
    <property type="match status" value="1"/>
</dbReference>
<proteinExistence type="predicted"/>
<sequence>MVVPHENDILLGRGGKNNQHTGNEQLRNLARSQRERYVRCAKKEKSQISRELVSYVRLMNPPGRFLRKDESGEWVDVGDEAAREKTSQVLRDAVASPVSSLSNIDVPSPLPLARSNSLPNVAGVTEEIQLSDFQRALTASVPLIYTDNVHVSATNVITPQVTRQQNDSTRTSNDEILGELYIDPHEFDLFNGDLLSFLPMNQEK</sequence>
<reference evidence="3" key="1">
    <citation type="submission" date="2021-01" db="EMBL/GenBank/DDBJ databases">
        <authorList>
            <person name="Corre E."/>
            <person name="Pelletier E."/>
            <person name="Niang G."/>
            <person name="Scheremetjew M."/>
            <person name="Finn R."/>
            <person name="Kale V."/>
            <person name="Holt S."/>
            <person name="Cochrane G."/>
            <person name="Meng A."/>
            <person name="Brown T."/>
            <person name="Cohen L."/>
        </authorList>
    </citation>
    <scope>NUCLEOTIDE SEQUENCE</scope>
    <source>
        <strain evidence="3">CCMP2084</strain>
    </source>
</reference>
<evidence type="ECO:0000313" key="3">
    <source>
        <dbReference type="EMBL" id="CAD9824343.1"/>
    </source>
</evidence>
<feature type="domain" description="DUF6824" evidence="2">
    <location>
        <begin position="8"/>
        <end position="92"/>
    </location>
</feature>
<gene>
    <name evidence="3" type="ORF">ASEP1449_LOCUS16177</name>
</gene>
<evidence type="ECO:0000256" key="1">
    <source>
        <dbReference type="SAM" id="MobiDB-lite"/>
    </source>
</evidence>
<dbReference type="AlphaFoldDB" id="A0A7S2UPX3"/>
<name>A0A7S2UPX3_9STRA</name>
<accession>A0A7S2UPX3</accession>
<organism evidence="3">
    <name type="scientific">Attheya septentrionalis</name>
    <dbReference type="NCBI Taxonomy" id="420275"/>
    <lineage>
        <taxon>Eukaryota</taxon>
        <taxon>Sar</taxon>
        <taxon>Stramenopiles</taxon>
        <taxon>Ochrophyta</taxon>
        <taxon>Bacillariophyta</taxon>
        <taxon>Coscinodiscophyceae</taxon>
        <taxon>Chaetocerotophycidae</taxon>
        <taxon>Chaetocerotales</taxon>
        <taxon>Attheyaceae</taxon>
        <taxon>Attheya</taxon>
    </lineage>
</organism>